<keyword evidence="2" id="KW-1133">Transmembrane helix</keyword>
<evidence type="ECO:0000313" key="3">
    <source>
        <dbReference type="EMBL" id="QUW03221.1"/>
    </source>
</evidence>
<dbReference type="RefSeq" id="WP_211429112.1">
    <property type="nucleotide sequence ID" value="NZ_CP072648.1"/>
</dbReference>
<evidence type="ECO:0000256" key="2">
    <source>
        <dbReference type="SAM" id="Phobius"/>
    </source>
</evidence>
<protein>
    <submittedName>
        <fullName evidence="3">Uncharacterized protein</fullName>
    </submittedName>
</protein>
<name>A0ABX8B8F4_9BACT</name>
<keyword evidence="4" id="KW-1185">Reference proteome</keyword>
<dbReference type="Proteomes" id="UP000676506">
    <property type="component" value="Chromosome 1"/>
</dbReference>
<evidence type="ECO:0000256" key="1">
    <source>
        <dbReference type="SAM" id="MobiDB-lite"/>
    </source>
</evidence>
<organism evidence="3 4">
    <name type="scientific">Chloracidobacterium validum</name>
    <dbReference type="NCBI Taxonomy" id="2821543"/>
    <lineage>
        <taxon>Bacteria</taxon>
        <taxon>Pseudomonadati</taxon>
        <taxon>Acidobacteriota</taxon>
        <taxon>Terriglobia</taxon>
        <taxon>Terriglobales</taxon>
        <taxon>Acidobacteriaceae</taxon>
        <taxon>Chloracidobacterium</taxon>
    </lineage>
</organism>
<feature type="transmembrane region" description="Helical" evidence="2">
    <location>
        <begin position="20"/>
        <end position="47"/>
    </location>
</feature>
<feature type="compositionally biased region" description="Basic and acidic residues" evidence="1">
    <location>
        <begin position="102"/>
        <end position="117"/>
    </location>
</feature>
<gene>
    <name evidence="3" type="ORF">J8C06_01915</name>
</gene>
<keyword evidence="2" id="KW-0472">Membrane</keyword>
<reference evidence="3 4" key="1">
    <citation type="submission" date="2021-03" db="EMBL/GenBank/DDBJ databases">
        <title>Genomic and phenotypic characterization of Chloracidobacterium isolates provides evidence for multiple species.</title>
        <authorList>
            <person name="Saini M.K."/>
            <person name="Costas A.M.G."/>
            <person name="Tank M."/>
            <person name="Bryant D.A."/>
        </authorList>
    </citation>
    <scope>NUCLEOTIDE SEQUENCE [LARGE SCALE GENOMIC DNA]</scope>
    <source>
        <strain evidence="3 4">BV2-C</strain>
    </source>
</reference>
<feature type="region of interest" description="Disordered" evidence="1">
    <location>
        <begin position="101"/>
        <end position="135"/>
    </location>
</feature>
<evidence type="ECO:0000313" key="4">
    <source>
        <dbReference type="Proteomes" id="UP000676506"/>
    </source>
</evidence>
<sequence length="241" mass="25429">MQPMPYAPPPPAKKSNVWLWVLGGCGAIAVIGIIATGAFLYFAYYAASRAIDEVSKNPVRTAAKLIENINPDIEVVSVDEEKKLVTFRDKATGTTTTVSLDEFEKQAGRGNASRDDSAAQGGDKSTKSPESDVGISDKDNIPAWVVLYPGAKVIAKVISGSADKASGSLTLKTSDKVDAVFKFYEGKLDGTGFTVTRAAAGGYRAISAKRDSGESLTVMATAAEADDDDSETNIILTYSTQ</sequence>
<accession>A0ABX8B8F4</accession>
<proteinExistence type="predicted"/>
<keyword evidence="2" id="KW-0812">Transmembrane</keyword>
<dbReference type="EMBL" id="CP072648">
    <property type="protein sequence ID" value="QUW03221.1"/>
    <property type="molecule type" value="Genomic_DNA"/>
</dbReference>
<feature type="compositionally biased region" description="Basic and acidic residues" evidence="1">
    <location>
        <begin position="124"/>
        <end position="135"/>
    </location>
</feature>